<comment type="similarity">
    <text evidence="1 9">Belongs to the sigma-54 factor family.</text>
</comment>
<name>A0ABX9MYW3_9BURK</name>
<comment type="caution">
    <text evidence="14">The sequence shown here is derived from an EMBL/GenBank/DDBJ whole genome shotgun (WGS) entry which is preliminary data.</text>
</comment>
<dbReference type="Gene3D" id="1.10.10.60">
    <property type="entry name" value="Homeodomain-like"/>
    <property type="match status" value="1"/>
</dbReference>
<dbReference type="PIRSF" id="PIRSF000774">
    <property type="entry name" value="RpoN"/>
    <property type="match status" value="1"/>
</dbReference>
<dbReference type="PROSITE" id="PS00717">
    <property type="entry name" value="SIGMA54_1"/>
    <property type="match status" value="1"/>
</dbReference>
<evidence type="ECO:0000256" key="6">
    <source>
        <dbReference type="ARBA" id="ARBA00023082"/>
    </source>
</evidence>
<dbReference type="InterPro" id="IPR038709">
    <property type="entry name" value="RpoN_core-bd_sf"/>
</dbReference>
<comment type="function">
    <text evidence="9">Sigma factors are initiation factors that promote the attachment of RNA polymerase to specific initiation sites and are then released.</text>
</comment>
<feature type="domain" description="RNA polymerase sigma factor 54 DNA-binding" evidence="12">
    <location>
        <begin position="345"/>
        <end position="501"/>
    </location>
</feature>
<reference evidence="14 15" key="1">
    <citation type="submission" date="2017-08" db="EMBL/GenBank/DDBJ databases">
        <title>Pusillimonas indicus sp. nov., a member of the family Alcaligenaceae isolated from surface seawater.</title>
        <authorList>
            <person name="Li J."/>
        </authorList>
    </citation>
    <scope>NUCLEOTIDE SEQUENCE [LARGE SCALE GENOMIC DNA]</scope>
    <source>
        <strain evidence="14 15">17-4A</strain>
    </source>
</reference>
<keyword evidence="7 9" id="KW-0238">DNA-binding</keyword>
<gene>
    <name evidence="14" type="primary">rpoN</name>
    <name evidence="14" type="ORF">CJO09_07935</name>
</gene>
<evidence type="ECO:0000256" key="1">
    <source>
        <dbReference type="ARBA" id="ARBA00008798"/>
    </source>
</evidence>
<evidence type="ECO:0000256" key="9">
    <source>
        <dbReference type="PIRNR" id="PIRNR000774"/>
    </source>
</evidence>
<feature type="domain" description="RNA polymerase sigma factor 54 core-binding" evidence="13">
    <location>
        <begin position="110"/>
        <end position="329"/>
    </location>
</feature>
<accession>A0ABX9MYW3</accession>
<feature type="region of interest" description="Disordered" evidence="11">
    <location>
        <begin position="56"/>
        <end position="78"/>
    </location>
</feature>
<dbReference type="PANTHER" id="PTHR32248:SF4">
    <property type="entry name" value="RNA POLYMERASE SIGMA-54 FACTOR"/>
    <property type="match status" value="1"/>
</dbReference>
<dbReference type="Gene3D" id="1.10.10.1330">
    <property type="entry name" value="RNA polymerase sigma-54 factor, core-binding domain"/>
    <property type="match status" value="1"/>
</dbReference>
<dbReference type="NCBIfam" id="TIGR02395">
    <property type="entry name" value="rpoN_sigma"/>
    <property type="match status" value="1"/>
</dbReference>
<dbReference type="RefSeq" id="WP_119441995.1">
    <property type="nucleotide sequence ID" value="NZ_CP170494.1"/>
</dbReference>
<feature type="region of interest" description="Disordered" evidence="11">
    <location>
        <begin position="163"/>
        <end position="191"/>
    </location>
</feature>
<dbReference type="PROSITE" id="PS50044">
    <property type="entry name" value="SIGMA54_3"/>
    <property type="match status" value="1"/>
</dbReference>
<evidence type="ECO:0000259" key="13">
    <source>
        <dbReference type="Pfam" id="PF04963"/>
    </source>
</evidence>
<keyword evidence="15" id="KW-1185">Reference proteome</keyword>
<dbReference type="PROSITE" id="PS00718">
    <property type="entry name" value="SIGMA54_2"/>
    <property type="match status" value="1"/>
</dbReference>
<keyword evidence="10" id="KW-0175">Coiled coil</keyword>
<keyword evidence="8 9" id="KW-0804">Transcription</keyword>
<dbReference type="Pfam" id="PF04963">
    <property type="entry name" value="Sigma54_CBD"/>
    <property type="match status" value="1"/>
</dbReference>
<evidence type="ECO:0000256" key="7">
    <source>
        <dbReference type="ARBA" id="ARBA00023125"/>
    </source>
</evidence>
<dbReference type="Proteomes" id="UP000266483">
    <property type="component" value="Unassembled WGS sequence"/>
</dbReference>
<dbReference type="Pfam" id="PF04552">
    <property type="entry name" value="Sigma54_DBD"/>
    <property type="match status" value="1"/>
</dbReference>
<dbReference type="InterPro" id="IPR007634">
    <property type="entry name" value="RNA_pol_sigma_54_DNA-bd"/>
</dbReference>
<evidence type="ECO:0000256" key="2">
    <source>
        <dbReference type="ARBA" id="ARBA00022478"/>
    </source>
</evidence>
<keyword evidence="6 9" id="KW-0731">Sigma factor</keyword>
<organism evidence="14 15">
    <name type="scientific">Neopusillimonas maritima</name>
    <dbReference type="NCBI Taxonomy" id="2026239"/>
    <lineage>
        <taxon>Bacteria</taxon>
        <taxon>Pseudomonadati</taxon>
        <taxon>Pseudomonadota</taxon>
        <taxon>Betaproteobacteria</taxon>
        <taxon>Burkholderiales</taxon>
        <taxon>Alcaligenaceae</taxon>
        <taxon>Neopusillimonas</taxon>
    </lineage>
</organism>
<dbReference type="EMBL" id="NQOU01000002">
    <property type="protein sequence ID" value="RII83666.1"/>
    <property type="molecule type" value="Genomic_DNA"/>
</dbReference>
<evidence type="ECO:0000256" key="8">
    <source>
        <dbReference type="ARBA" id="ARBA00023163"/>
    </source>
</evidence>
<evidence type="ECO:0000259" key="12">
    <source>
        <dbReference type="Pfam" id="PF04552"/>
    </source>
</evidence>
<keyword evidence="5 9" id="KW-0805">Transcription regulation</keyword>
<evidence type="ECO:0000256" key="4">
    <source>
        <dbReference type="ARBA" id="ARBA00022695"/>
    </source>
</evidence>
<evidence type="ECO:0000256" key="10">
    <source>
        <dbReference type="SAM" id="Coils"/>
    </source>
</evidence>
<keyword evidence="4 9" id="KW-0548">Nucleotidyltransferase</keyword>
<feature type="coiled-coil region" evidence="10">
    <location>
        <begin position="25"/>
        <end position="52"/>
    </location>
</feature>
<evidence type="ECO:0000313" key="15">
    <source>
        <dbReference type="Proteomes" id="UP000266483"/>
    </source>
</evidence>
<dbReference type="Pfam" id="PF00309">
    <property type="entry name" value="Sigma54_AID"/>
    <property type="match status" value="1"/>
</dbReference>
<keyword evidence="2 9" id="KW-0240">DNA-directed RNA polymerase</keyword>
<keyword evidence="3 9" id="KW-0808">Transferase</keyword>
<protein>
    <recommendedName>
        <fullName evidence="9">RNA polymerase sigma-54 factor</fullName>
    </recommendedName>
</protein>
<proteinExistence type="inferred from homology"/>
<evidence type="ECO:0000313" key="14">
    <source>
        <dbReference type="EMBL" id="RII83666.1"/>
    </source>
</evidence>
<evidence type="ECO:0000256" key="5">
    <source>
        <dbReference type="ARBA" id="ARBA00023015"/>
    </source>
</evidence>
<dbReference type="PRINTS" id="PR00045">
    <property type="entry name" value="SIGMA54FCT"/>
</dbReference>
<evidence type="ECO:0000256" key="11">
    <source>
        <dbReference type="SAM" id="MobiDB-lite"/>
    </source>
</evidence>
<dbReference type="InterPro" id="IPR000394">
    <property type="entry name" value="RNA_pol_sigma_54"/>
</dbReference>
<dbReference type="PANTHER" id="PTHR32248">
    <property type="entry name" value="RNA POLYMERASE SIGMA-54 FACTOR"/>
    <property type="match status" value="1"/>
</dbReference>
<dbReference type="InterPro" id="IPR007046">
    <property type="entry name" value="RNA_pol_sigma_54_core-bd"/>
</dbReference>
<evidence type="ECO:0000256" key="3">
    <source>
        <dbReference type="ARBA" id="ARBA00022679"/>
    </source>
</evidence>
<sequence length="509" mass="56395">MQSRQSIQLRQQQQLALTPQLQQSIRFLQLSAQELELEVAQALTDNPLLELEGQYDTDTSSAEEGPLSQDDGGAQQDNNTYLDEAEHYGAQPSMGERSQDDDYAPREAGSVETLRDHLLGQLNVTRATDRDKVLVTLLVDELDENGLLPVSIDDVVGYINGHLGVPEPQDTPGADQAPQAAVENDDEDEDPHLVSREEMLAALRLLQSFDPPGVGGQSVAECLQIQLRQTQSIYPIDVFDCAMQMVGEHLDMLAAGNFTRLRNQLGVSQTILQAAHKWVLSLNPKPGRAWAQSVADYVRPEVIVRKVEEQWHARLNPAVFPRLRVNPEYEQWLQSNKADESTSALQVQLQQAHGLMKSVAQRFETVLRVAEFIVRHQQAFFEQGPQAMQPLVLRDIADALEMHESTVSRATRNKYAQTPWGVFELKYFLGTSLGGAGLAPASSGTAVRAMIRQLISAESTQKPLSDNKIAQLLAEKGVDVARRTVAKYREAEGIDAASVRKAKARLKRA</sequence>